<organism evidence="5 6">
    <name type="scientific">Paenibacillus aceris</name>
    <dbReference type="NCBI Taxonomy" id="869555"/>
    <lineage>
        <taxon>Bacteria</taxon>
        <taxon>Bacillati</taxon>
        <taxon>Bacillota</taxon>
        <taxon>Bacilli</taxon>
        <taxon>Bacillales</taxon>
        <taxon>Paenibacillaceae</taxon>
        <taxon>Paenibacillus</taxon>
    </lineage>
</organism>
<evidence type="ECO:0000313" key="6">
    <source>
        <dbReference type="Proteomes" id="UP001519344"/>
    </source>
</evidence>
<reference evidence="5 6" key="1">
    <citation type="submission" date="2021-03" db="EMBL/GenBank/DDBJ databases">
        <title>Genomic Encyclopedia of Type Strains, Phase IV (KMG-IV): sequencing the most valuable type-strain genomes for metagenomic binning, comparative biology and taxonomic classification.</title>
        <authorList>
            <person name="Goeker M."/>
        </authorList>
    </citation>
    <scope>NUCLEOTIDE SEQUENCE [LARGE SCALE GENOMIC DNA]</scope>
    <source>
        <strain evidence="5 6">DSM 24950</strain>
    </source>
</reference>
<evidence type="ECO:0000256" key="3">
    <source>
        <dbReference type="ARBA" id="ARBA00023180"/>
    </source>
</evidence>
<evidence type="ECO:0000313" key="5">
    <source>
        <dbReference type="EMBL" id="MBP1966970.1"/>
    </source>
</evidence>
<sequence>MGNVNKTSIPDGYYTVVKEWIRANGLRKKKHMKKLDFGDPIDLIEPVGLEDPTFWTVRFSEAGKPFKQRNGIVDIIPQGIIYGTKPDVMTPDHKLVWSHSREKHKLPEEHSIFQLDRLPALKQTSSIIALLSIKDSGIYYHWMMDVLPRLHMLKVCGIKPDQYVINGTKIAPFQYETLEALGIPKDKVIESHEGLCLQAKQLVIPYFTRGIRPKWAADFLKQELMINKKIKPVQGYERLFISRSKARKRMLLNESDIYDTLEPYGFQYVILEDLTVAQQIQLFASAKVIVAPHGAGLTNAVFSPPGTTIIELCAPSLVHNCYPILSSLVGHKHYYVIGEGERPPEYIDPHDRSADIAINMDDFREIMSIAGIT</sequence>
<dbReference type="InterPro" id="IPR049625">
    <property type="entry name" value="Glyco_transf_61_cat"/>
</dbReference>
<dbReference type="Pfam" id="PF04577">
    <property type="entry name" value="Glyco_transf_61"/>
    <property type="match status" value="1"/>
</dbReference>
<keyword evidence="2" id="KW-0808">Transferase</keyword>
<dbReference type="PANTHER" id="PTHR20961">
    <property type="entry name" value="GLYCOSYLTRANSFERASE"/>
    <property type="match status" value="1"/>
</dbReference>
<feature type="domain" description="Glycosyltransferase 61 catalytic" evidence="4">
    <location>
        <begin position="139"/>
        <end position="310"/>
    </location>
</feature>
<name>A0ABS4I7Q4_9BACL</name>
<keyword evidence="3" id="KW-0325">Glycoprotein</keyword>
<evidence type="ECO:0000259" key="4">
    <source>
        <dbReference type="Pfam" id="PF04577"/>
    </source>
</evidence>
<dbReference type="InterPro" id="IPR007657">
    <property type="entry name" value="Glycosyltransferase_61"/>
</dbReference>
<gene>
    <name evidence="5" type="ORF">J2Z65_006231</name>
</gene>
<keyword evidence="6" id="KW-1185">Reference proteome</keyword>
<evidence type="ECO:0000256" key="2">
    <source>
        <dbReference type="ARBA" id="ARBA00022679"/>
    </source>
</evidence>
<dbReference type="EMBL" id="JAGGKV010000027">
    <property type="protein sequence ID" value="MBP1966970.1"/>
    <property type="molecule type" value="Genomic_DNA"/>
</dbReference>
<dbReference type="Proteomes" id="UP001519344">
    <property type="component" value="Unassembled WGS sequence"/>
</dbReference>
<proteinExistence type="predicted"/>
<evidence type="ECO:0000256" key="1">
    <source>
        <dbReference type="ARBA" id="ARBA00022676"/>
    </source>
</evidence>
<comment type="caution">
    <text evidence="5">The sequence shown here is derived from an EMBL/GenBank/DDBJ whole genome shotgun (WGS) entry which is preliminary data.</text>
</comment>
<dbReference type="RefSeq" id="WP_167068068.1">
    <property type="nucleotide sequence ID" value="NZ_JAAOZR010000094.1"/>
</dbReference>
<accession>A0ABS4I7Q4</accession>
<keyword evidence="1" id="KW-0328">Glycosyltransferase</keyword>
<protein>
    <submittedName>
        <fullName evidence="5">Capsular polysaccharide biosynthesis protein</fullName>
    </submittedName>
</protein>